<reference evidence="1 2" key="1">
    <citation type="journal article" date="2015" name="Genome Biol. Evol.">
        <title>Comparative Genomics of Listeria Sensu Lato: Genus-Wide Differences in Evolutionary Dynamics and the Progressive Gain of Complex, Potentially Pathogenicity-Related Traits through Lateral Gene Transfer.</title>
        <authorList>
            <person name="Chiara M."/>
            <person name="Caruso M."/>
            <person name="D'Erchia A.M."/>
            <person name="Manzari C."/>
            <person name="Fraccalvieri R."/>
            <person name="Goffredo E."/>
            <person name="Latorre L."/>
            <person name="Miccolupo A."/>
            <person name="Padalino I."/>
            <person name="Santagada G."/>
            <person name="Chiocco D."/>
            <person name="Pesole G."/>
            <person name="Horner D.S."/>
            <person name="Parisi A."/>
        </authorList>
    </citation>
    <scope>NUCLEOTIDE SEQUENCE [LARGE SCALE GENOMIC DNA]</scope>
    <source>
        <strain evidence="1 2">1991</strain>
    </source>
</reference>
<dbReference type="OrthoDB" id="2408643at2"/>
<dbReference type="Proteomes" id="UP000052258">
    <property type="component" value="Unassembled WGS sequence"/>
</dbReference>
<evidence type="ECO:0000313" key="1">
    <source>
        <dbReference type="EMBL" id="KMT60963.1"/>
    </source>
</evidence>
<dbReference type="NCBIfam" id="TIGR01560">
    <property type="entry name" value="put_DNA_pack"/>
    <property type="match status" value="1"/>
</dbReference>
<dbReference type="PATRIC" id="fig|1430899.3.peg.393"/>
<gene>
    <name evidence="1" type="ORF">X560_0383</name>
</gene>
<evidence type="ECO:0000313" key="2">
    <source>
        <dbReference type="Proteomes" id="UP000052258"/>
    </source>
</evidence>
<sequence>MLSMDDEKDLQTVKLHLRIDFDEDDESVKQMVLVAQSMLMGMIGSDDSYTSFYREAKYGEVFDLATLFLTDHFYKTRSATTSLSFHETPQGVQAMVLSLKPAYLQYINEFEEVEEERYGDRTHE</sequence>
<dbReference type="Pfam" id="PF05135">
    <property type="entry name" value="Phage_connect_1"/>
    <property type="match status" value="1"/>
</dbReference>
<proteinExistence type="predicted"/>
<dbReference type="InterPro" id="IPR006450">
    <property type="entry name" value="Phage_HK97_gp6-like"/>
</dbReference>
<keyword evidence="2" id="KW-1185">Reference proteome</keyword>
<comment type="caution">
    <text evidence="1">The sequence shown here is derived from an EMBL/GenBank/DDBJ whole genome shotgun (WGS) entry which is preliminary data.</text>
</comment>
<dbReference type="EMBL" id="AZHO01000005">
    <property type="protein sequence ID" value="KMT60963.1"/>
    <property type="molecule type" value="Genomic_DNA"/>
</dbReference>
<dbReference type="AlphaFoldDB" id="A0A0J8GJN9"/>
<dbReference type="CDD" id="cd08054">
    <property type="entry name" value="gp6"/>
    <property type="match status" value="1"/>
</dbReference>
<dbReference type="InterPro" id="IPR021146">
    <property type="entry name" value="Phage_gp6-like_head-tail"/>
</dbReference>
<dbReference type="RefSeq" id="WP_007476871.1">
    <property type="nucleotide sequence ID" value="NZ_KQ130610.1"/>
</dbReference>
<protein>
    <submittedName>
        <fullName evidence="1">Phage related protein</fullName>
    </submittedName>
</protein>
<name>A0A0J8GJN9_9LIST</name>
<dbReference type="Gene3D" id="1.10.3230.30">
    <property type="entry name" value="Phage gp6-like head-tail connector protein"/>
    <property type="match status" value="1"/>
</dbReference>
<organism evidence="1 2">
    <name type="scientific">Listeria fleischmannii 1991</name>
    <dbReference type="NCBI Taxonomy" id="1430899"/>
    <lineage>
        <taxon>Bacteria</taxon>
        <taxon>Bacillati</taxon>
        <taxon>Bacillota</taxon>
        <taxon>Bacilli</taxon>
        <taxon>Bacillales</taxon>
        <taxon>Listeriaceae</taxon>
        <taxon>Listeria</taxon>
    </lineage>
</organism>
<accession>A0A0J8GJN9</accession>